<name>A0ABT9Y9W5_9FIRM</name>
<gene>
    <name evidence="8" type="ORF">J2S01_002367</name>
</gene>
<keyword evidence="2" id="KW-0813">Transport</keyword>
<evidence type="ECO:0000256" key="4">
    <source>
        <dbReference type="ARBA" id="ARBA00022692"/>
    </source>
</evidence>
<accession>A0ABT9Y9W5</accession>
<comment type="subcellular location">
    <subcellularLocation>
        <location evidence="1">Cell membrane</location>
        <topology evidence="1">Multi-pass membrane protein</topology>
    </subcellularLocation>
</comment>
<keyword evidence="6 7" id="KW-0472">Membrane</keyword>
<feature type="transmembrane region" description="Helical" evidence="7">
    <location>
        <begin position="132"/>
        <end position="155"/>
    </location>
</feature>
<evidence type="ECO:0000313" key="8">
    <source>
        <dbReference type="EMBL" id="MDQ0204635.1"/>
    </source>
</evidence>
<dbReference type="EMBL" id="JAUSUE010000019">
    <property type="protein sequence ID" value="MDQ0204635.1"/>
    <property type="molecule type" value="Genomic_DNA"/>
</dbReference>
<keyword evidence="5 7" id="KW-1133">Transmembrane helix</keyword>
<comment type="caution">
    <text evidence="8">The sequence shown here is derived from an EMBL/GenBank/DDBJ whole genome shotgun (WGS) entry which is preliminary data.</text>
</comment>
<evidence type="ECO:0000256" key="3">
    <source>
        <dbReference type="ARBA" id="ARBA00022475"/>
    </source>
</evidence>
<dbReference type="Gene3D" id="1.10.3720.10">
    <property type="entry name" value="MetI-like"/>
    <property type="match status" value="1"/>
</dbReference>
<evidence type="ECO:0000256" key="7">
    <source>
        <dbReference type="SAM" id="Phobius"/>
    </source>
</evidence>
<reference evidence="8 9" key="1">
    <citation type="submission" date="2023-07" db="EMBL/GenBank/DDBJ databases">
        <title>Genomic Encyclopedia of Type Strains, Phase IV (KMG-IV): sequencing the most valuable type-strain genomes for metagenomic binning, comparative biology and taxonomic classification.</title>
        <authorList>
            <person name="Goeker M."/>
        </authorList>
    </citation>
    <scope>NUCLEOTIDE SEQUENCE [LARGE SCALE GENOMIC DNA]</scope>
    <source>
        <strain evidence="8 9">DSM 16980</strain>
    </source>
</reference>
<dbReference type="RefSeq" id="WP_307224928.1">
    <property type="nucleotide sequence ID" value="NZ_CP116940.1"/>
</dbReference>
<dbReference type="PANTHER" id="PTHR30043:SF1">
    <property type="entry name" value="ABC TRANSPORT SYSTEM PERMEASE PROTEIN P69"/>
    <property type="match status" value="1"/>
</dbReference>
<dbReference type="PANTHER" id="PTHR30043">
    <property type="entry name" value="PHOSPHONATES TRANSPORT SYSTEM PERMEASE PROTEIN"/>
    <property type="match status" value="1"/>
</dbReference>
<dbReference type="SUPFAM" id="SSF161098">
    <property type="entry name" value="MetI-like"/>
    <property type="match status" value="1"/>
</dbReference>
<organism evidence="8 9">
    <name type="scientific">Pectinatus haikarae</name>
    <dbReference type="NCBI Taxonomy" id="349096"/>
    <lineage>
        <taxon>Bacteria</taxon>
        <taxon>Bacillati</taxon>
        <taxon>Bacillota</taxon>
        <taxon>Negativicutes</taxon>
        <taxon>Selenomonadales</taxon>
        <taxon>Selenomonadaceae</taxon>
        <taxon>Pectinatus</taxon>
    </lineage>
</organism>
<keyword evidence="9" id="KW-1185">Reference proteome</keyword>
<feature type="transmembrane region" description="Helical" evidence="7">
    <location>
        <begin position="27"/>
        <end position="48"/>
    </location>
</feature>
<keyword evidence="4 7" id="KW-0812">Transmembrane</keyword>
<feature type="transmembrane region" description="Helical" evidence="7">
    <location>
        <begin position="86"/>
        <end position="106"/>
    </location>
</feature>
<evidence type="ECO:0000256" key="5">
    <source>
        <dbReference type="ARBA" id="ARBA00022989"/>
    </source>
</evidence>
<evidence type="ECO:0000313" key="9">
    <source>
        <dbReference type="Proteomes" id="UP001239167"/>
    </source>
</evidence>
<dbReference type="InterPro" id="IPR035906">
    <property type="entry name" value="MetI-like_sf"/>
</dbReference>
<proteinExistence type="predicted"/>
<sequence length="169" mass="18233">MFNLDYLLSRTAVSGTAVSRAAIFKKLLLVVLGAGIYSWSAVGTDLSFSELIKGIPHMADIISRMLPPSIAVLPHLVEPTIETLQISIWGTTLAIILAIPFSLMSAKNISPHPLLYRFGRFILNITRSISELIWALVFVAAVGLGPFPGVLALTFHSMGMLGQIFGGCH</sequence>
<protein>
    <submittedName>
        <fullName evidence="8">ABC-type phosphate/phosphonate transport system permease subunit</fullName>
    </submittedName>
</protein>
<evidence type="ECO:0000256" key="1">
    <source>
        <dbReference type="ARBA" id="ARBA00004651"/>
    </source>
</evidence>
<evidence type="ECO:0000256" key="6">
    <source>
        <dbReference type="ARBA" id="ARBA00023136"/>
    </source>
</evidence>
<keyword evidence="3" id="KW-1003">Cell membrane</keyword>
<dbReference type="Proteomes" id="UP001239167">
    <property type="component" value="Unassembled WGS sequence"/>
</dbReference>
<evidence type="ECO:0000256" key="2">
    <source>
        <dbReference type="ARBA" id="ARBA00022448"/>
    </source>
</evidence>